<evidence type="ECO:0000256" key="3">
    <source>
        <dbReference type="ARBA" id="ARBA00024045"/>
    </source>
</evidence>
<feature type="domain" description="HMA" evidence="5">
    <location>
        <begin position="49"/>
        <end position="115"/>
    </location>
</feature>
<organism evidence="6 7">
    <name type="scientific">Dioscorea cayennensis subsp. rotundata</name>
    <name type="common">White Guinea yam</name>
    <name type="synonym">Dioscorea rotundata</name>
    <dbReference type="NCBI Taxonomy" id="55577"/>
    <lineage>
        <taxon>Eukaryota</taxon>
        <taxon>Viridiplantae</taxon>
        <taxon>Streptophyta</taxon>
        <taxon>Embryophyta</taxon>
        <taxon>Tracheophyta</taxon>
        <taxon>Spermatophyta</taxon>
        <taxon>Magnoliopsida</taxon>
        <taxon>Liliopsida</taxon>
        <taxon>Dioscoreales</taxon>
        <taxon>Dioscoreaceae</taxon>
        <taxon>Dioscorea</taxon>
    </lineage>
</organism>
<dbReference type="InterPro" id="IPR044577">
    <property type="entry name" value="HIPP4/7/8/17/18/19"/>
</dbReference>
<dbReference type="InterPro" id="IPR036163">
    <property type="entry name" value="HMA_dom_sf"/>
</dbReference>
<evidence type="ECO:0000256" key="2">
    <source>
        <dbReference type="ARBA" id="ARBA00023289"/>
    </source>
</evidence>
<dbReference type="Proteomes" id="UP001515500">
    <property type="component" value="Chromosome 10"/>
</dbReference>
<dbReference type="InterPro" id="IPR006121">
    <property type="entry name" value="HMA_dom"/>
</dbReference>
<feature type="compositionally biased region" description="Basic and acidic residues" evidence="4">
    <location>
        <begin position="1"/>
        <end position="28"/>
    </location>
</feature>
<evidence type="ECO:0000256" key="4">
    <source>
        <dbReference type="SAM" id="MobiDB-lite"/>
    </source>
</evidence>
<comment type="similarity">
    <text evidence="3">Belongs to the HIPP family.</text>
</comment>
<feature type="compositionally biased region" description="Low complexity" evidence="4">
    <location>
        <begin position="29"/>
        <end position="39"/>
    </location>
</feature>
<dbReference type="Pfam" id="PF00403">
    <property type="entry name" value="HMA"/>
    <property type="match status" value="2"/>
</dbReference>
<dbReference type="GeneID" id="120270021"/>
<dbReference type="AlphaFoldDB" id="A0AB40C3G1"/>
<dbReference type="GO" id="GO:0046872">
    <property type="term" value="F:metal ion binding"/>
    <property type="evidence" value="ECO:0007669"/>
    <property type="project" value="UniProtKB-KW"/>
</dbReference>
<dbReference type="PROSITE" id="PS50846">
    <property type="entry name" value="HMA_2"/>
    <property type="match status" value="2"/>
</dbReference>
<evidence type="ECO:0000313" key="7">
    <source>
        <dbReference type="RefSeq" id="XP_039132963.1"/>
    </source>
</evidence>
<keyword evidence="1" id="KW-0479">Metal-binding</keyword>
<feature type="compositionally biased region" description="Pro residues" evidence="4">
    <location>
        <begin position="40"/>
        <end position="50"/>
    </location>
</feature>
<evidence type="ECO:0000256" key="1">
    <source>
        <dbReference type="ARBA" id="ARBA00022723"/>
    </source>
</evidence>
<feature type="compositionally biased region" description="Basic and acidic residues" evidence="4">
    <location>
        <begin position="221"/>
        <end position="240"/>
    </location>
</feature>
<dbReference type="Gene3D" id="3.30.70.100">
    <property type="match status" value="2"/>
</dbReference>
<protein>
    <submittedName>
        <fullName evidence="7">Heavy metal-associated isoprenylated plant protein 7-like</fullName>
    </submittedName>
</protein>
<evidence type="ECO:0000313" key="6">
    <source>
        <dbReference type="Proteomes" id="UP001515500"/>
    </source>
</evidence>
<keyword evidence="2" id="KW-0636">Prenylation</keyword>
<dbReference type="PANTHER" id="PTHR46195">
    <property type="entry name" value="HEAVY METAL-ASSOCIATED ISOPRENYLATED PLANT PROTEIN 7"/>
    <property type="match status" value="1"/>
</dbReference>
<feature type="compositionally biased region" description="Basic and acidic residues" evidence="4">
    <location>
        <begin position="263"/>
        <end position="282"/>
    </location>
</feature>
<feature type="region of interest" description="Disordered" evidence="4">
    <location>
        <begin position="116"/>
        <end position="140"/>
    </location>
</feature>
<feature type="domain" description="HMA" evidence="5">
    <location>
        <begin position="151"/>
        <end position="215"/>
    </location>
</feature>
<dbReference type="RefSeq" id="XP_039132963.1">
    <property type="nucleotide sequence ID" value="XM_039277029.1"/>
</dbReference>
<feature type="region of interest" description="Disordered" evidence="4">
    <location>
        <begin position="1"/>
        <end position="51"/>
    </location>
</feature>
<dbReference type="CDD" id="cd00371">
    <property type="entry name" value="HMA"/>
    <property type="match status" value="2"/>
</dbReference>
<dbReference type="PANTHER" id="PTHR46195:SF2">
    <property type="entry name" value="HEAVY METAL-ASSOCIATED ISOPRENYLATED PLANT PROTEIN 7"/>
    <property type="match status" value="1"/>
</dbReference>
<proteinExistence type="inferred from homology"/>
<keyword evidence="6" id="KW-1185">Reference proteome</keyword>
<accession>A0AB40C3G1</accession>
<feature type="compositionally biased region" description="Basic and acidic residues" evidence="4">
    <location>
        <begin position="125"/>
        <end position="140"/>
    </location>
</feature>
<name>A0AB40C3G1_DIOCR</name>
<keyword evidence="2" id="KW-0449">Lipoprotein</keyword>
<dbReference type="SUPFAM" id="SSF55008">
    <property type="entry name" value="HMA, heavy metal-associated domain"/>
    <property type="match status" value="2"/>
</dbReference>
<gene>
    <name evidence="7" type="primary">LOC120270021</name>
</gene>
<sequence length="335" mass="37002">MGEEEKGKKEEEKPKVEEEEKKKDEGEAKPVAAVAAEEVAPPPPPPPPPEEIVMRVFMHCEGCARKVRRSLKGFDGVEEVKTDCRSWKVVVKGKKAAEDPLKVVERVQKKSGRKVELLSPMPPPKVEKKEEEKKVEEEKPKIEEKKEEPVVISVVLKVHMHCEACAQEIKKRILKMKGVQAAEADLKSSQVTVKGVFTAPELVEYVHKRTGKHAAVINQEPAEKKPEPAPETEPKTDSKADTTPAVDSKDKPEATAGDAAAAAEKKDEASNDAGAAKDKDAGGEVAATAAEVAEEAKVVEMKKYEYLYYQRYHPMEYAYPPQIFSDENPNACVVM</sequence>
<reference evidence="7" key="1">
    <citation type="submission" date="2025-08" db="UniProtKB">
        <authorList>
            <consortium name="RefSeq"/>
        </authorList>
    </citation>
    <scope>IDENTIFICATION</scope>
</reference>
<evidence type="ECO:0000259" key="5">
    <source>
        <dbReference type="PROSITE" id="PS50846"/>
    </source>
</evidence>
<feature type="region of interest" description="Disordered" evidence="4">
    <location>
        <begin position="214"/>
        <end position="286"/>
    </location>
</feature>